<dbReference type="SUPFAM" id="SSF51735">
    <property type="entry name" value="NAD(P)-binding Rossmann-fold domains"/>
    <property type="match status" value="1"/>
</dbReference>
<dbReference type="PRINTS" id="PR00081">
    <property type="entry name" value="GDHRDH"/>
</dbReference>
<reference evidence="3" key="1">
    <citation type="journal article" date="2015" name="Proc. Natl. Acad. Sci. U.S.A.">
        <title>Networks of energetic and metabolic interactions define dynamics in microbial communities.</title>
        <authorList>
            <person name="Embree M."/>
            <person name="Liu J.K."/>
            <person name="Al-Bassam M.M."/>
            <person name="Zengler K."/>
        </authorList>
    </citation>
    <scope>NUCLEOTIDE SEQUENCE</scope>
</reference>
<comment type="similarity">
    <text evidence="1">Belongs to the short-chain dehydrogenases/reductases (SDR) family.</text>
</comment>
<evidence type="ECO:0000256" key="1">
    <source>
        <dbReference type="ARBA" id="ARBA00006484"/>
    </source>
</evidence>
<proteinExistence type="inferred from homology"/>
<comment type="caution">
    <text evidence="3">The sequence shown here is derived from an EMBL/GenBank/DDBJ whole genome shotgun (WGS) entry which is preliminary data.</text>
</comment>
<dbReference type="PANTHER" id="PTHR42879">
    <property type="entry name" value="3-OXOACYL-(ACYL-CARRIER-PROTEIN) REDUCTASE"/>
    <property type="match status" value="1"/>
</dbReference>
<dbReference type="Gene3D" id="3.40.50.720">
    <property type="entry name" value="NAD(P)-binding Rossmann-like Domain"/>
    <property type="match status" value="1"/>
</dbReference>
<protein>
    <submittedName>
        <fullName evidence="3">3-oxoacyl-acp reductase</fullName>
        <ecNumber evidence="3">1.1.1.100</ecNumber>
    </submittedName>
</protein>
<keyword evidence="2 3" id="KW-0560">Oxidoreductase</keyword>
<sequence>MFDFSNQRVIVTGGTRGIGAGISLAFLQAGAMVISTYSFNDDAANEFKNKNEQYSSRLDIQKYDVSSSKEVKNFFKYLDEKYPSLEVLVNNSGVRQDAIAALMSDEQWEKVLDVNLTGTFYMSREIIPRFMANRFGRIINISSLGADIGFQGQANYAASKAGQLALTKSLSKEVAKKGITVNCVTPGFIDTELISDLPEEQRKEYLKMIPQKRFGKVEEVAYAVMFLATREASYINGTSITVAGGL</sequence>
<evidence type="ECO:0000313" key="3">
    <source>
        <dbReference type="EMBL" id="KUG24004.1"/>
    </source>
</evidence>
<dbReference type="InterPro" id="IPR050259">
    <property type="entry name" value="SDR"/>
</dbReference>
<dbReference type="Pfam" id="PF13561">
    <property type="entry name" value="adh_short_C2"/>
    <property type="match status" value="1"/>
</dbReference>
<dbReference type="InterPro" id="IPR036291">
    <property type="entry name" value="NAD(P)-bd_dom_sf"/>
</dbReference>
<dbReference type="InterPro" id="IPR002347">
    <property type="entry name" value="SDR_fam"/>
</dbReference>
<dbReference type="EC" id="1.1.1.100" evidence="3"/>
<organism evidence="3">
    <name type="scientific">hydrocarbon metagenome</name>
    <dbReference type="NCBI Taxonomy" id="938273"/>
    <lineage>
        <taxon>unclassified sequences</taxon>
        <taxon>metagenomes</taxon>
        <taxon>ecological metagenomes</taxon>
    </lineage>
</organism>
<name>A0A0W8FT82_9ZZZZ</name>
<accession>A0A0W8FT82</accession>
<dbReference type="PANTHER" id="PTHR42879:SF2">
    <property type="entry name" value="3-OXOACYL-[ACYL-CARRIER-PROTEIN] REDUCTASE FABG"/>
    <property type="match status" value="1"/>
</dbReference>
<dbReference type="PRINTS" id="PR00080">
    <property type="entry name" value="SDRFAMILY"/>
</dbReference>
<dbReference type="EMBL" id="LNQE01000870">
    <property type="protein sequence ID" value="KUG24004.1"/>
    <property type="molecule type" value="Genomic_DNA"/>
</dbReference>
<dbReference type="GO" id="GO:0004316">
    <property type="term" value="F:3-oxoacyl-[acyl-carrier-protein] reductase (NADPH) activity"/>
    <property type="evidence" value="ECO:0007669"/>
    <property type="project" value="UniProtKB-EC"/>
</dbReference>
<dbReference type="FunFam" id="3.40.50.720:FF:000173">
    <property type="entry name" value="3-oxoacyl-[acyl-carrier protein] reductase"/>
    <property type="match status" value="1"/>
</dbReference>
<dbReference type="NCBIfam" id="NF009466">
    <property type="entry name" value="PRK12826.1-2"/>
    <property type="match status" value="1"/>
</dbReference>
<evidence type="ECO:0000256" key="2">
    <source>
        <dbReference type="ARBA" id="ARBA00023002"/>
    </source>
</evidence>
<dbReference type="AlphaFoldDB" id="A0A0W8FT82"/>
<gene>
    <name evidence="3" type="ORF">ASZ90_006187</name>
</gene>